<sequence length="592" mass="66876">GARRRREFEKLFSNEAMNPSHLKEHLTKIHPDEVNKERSFFQTLKEQHSRRTINSLFAKKNCQIDSGLVASYNVSLLIDKCGQPYTIGEKLVLPAIKEVISTVLERDPTQVLKSIPLSNDTVAWRINEMGADTEEQLCAILKDSPFTLQLDETTTSDNNALLMAYVRFKASSSAEMAEEFFFSKYLKPYTKGQTIIDALNSYLQEKSIPITNILACATDGAPSMVGRYRGFTALLKEQVPNILTVHCVLHRHNLVAKCKSPALYESLNVAVKAVNKIKAHALNDRLFRQLCQENDAIFDCLLLHTDVWWLSKGNCLAHFCALFESIVEFLESSDAVLGEQVSSSRCNIMYLADFFDKMNEVTLKLQGNGFTLVQCKAVIHSLISRLELYKQSIGRRQLAYLPQLTKVIITINNSAQVIYVEHLKMLKADLETRFRDLLDLNVPVWMVQPFQADVVDCELAIQEHLVDIQCDIEFQATFLTSGWSSMWAKYASCYPALWEKTKLLLLAFPTTYLVEQGFSHVLHLQSKYRNHQDLVASGALQLKLTSLQPPIKKLAEKHQTISYPDLTSGGTGRGLVNPSLPTSQYVSSIPFP</sequence>
<dbReference type="PANTHER" id="PTHR45913:SF22">
    <property type="entry name" value="SCAN BOX DOMAIN-CONTAINING PROTEIN"/>
    <property type="match status" value="1"/>
</dbReference>
<name>A0A3Q3B2V7_KRYMA</name>
<evidence type="ECO:0000313" key="1">
    <source>
        <dbReference type="Ensembl" id="ENSKMAP00000023251.1"/>
    </source>
</evidence>
<proteinExistence type="predicted"/>
<accession>A0A3Q3B2V7</accession>
<keyword evidence="2" id="KW-1185">Reference proteome</keyword>
<dbReference type="OMA" id="FNNIMSA"/>
<reference evidence="1" key="2">
    <citation type="submission" date="2025-09" db="UniProtKB">
        <authorList>
            <consortium name="Ensembl"/>
        </authorList>
    </citation>
    <scope>IDENTIFICATION</scope>
</reference>
<dbReference type="STRING" id="37003.ENSKMAP00000023251"/>
<dbReference type="AlphaFoldDB" id="A0A3Q3B2V7"/>
<reference evidence="1" key="1">
    <citation type="submission" date="2025-08" db="UniProtKB">
        <authorList>
            <consortium name="Ensembl"/>
        </authorList>
    </citation>
    <scope>IDENTIFICATION</scope>
</reference>
<organism evidence="1 2">
    <name type="scientific">Kryptolebias marmoratus</name>
    <name type="common">Mangrove killifish</name>
    <name type="synonym">Rivulus marmoratus</name>
    <dbReference type="NCBI Taxonomy" id="37003"/>
    <lineage>
        <taxon>Eukaryota</taxon>
        <taxon>Metazoa</taxon>
        <taxon>Chordata</taxon>
        <taxon>Craniata</taxon>
        <taxon>Vertebrata</taxon>
        <taxon>Euteleostomi</taxon>
        <taxon>Actinopterygii</taxon>
        <taxon>Neopterygii</taxon>
        <taxon>Teleostei</taxon>
        <taxon>Neoteleostei</taxon>
        <taxon>Acanthomorphata</taxon>
        <taxon>Ovalentaria</taxon>
        <taxon>Atherinomorphae</taxon>
        <taxon>Cyprinodontiformes</taxon>
        <taxon>Rivulidae</taxon>
        <taxon>Kryptolebias</taxon>
    </lineage>
</organism>
<evidence type="ECO:0008006" key="3">
    <source>
        <dbReference type="Google" id="ProtNLM"/>
    </source>
</evidence>
<evidence type="ECO:0000313" key="2">
    <source>
        <dbReference type="Proteomes" id="UP000264800"/>
    </source>
</evidence>
<dbReference type="PANTHER" id="PTHR45913">
    <property type="entry name" value="EPM2A-INTERACTING PROTEIN 1"/>
    <property type="match status" value="1"/>
</dbReference>
<protein>
    <recommendedName>
        <fullName evidence="3">DUF4371 domain-containing protein</fullName>
    </recommendedName>
</protein>
<dbReference type="Ensembl" id="ENSKMAT00000023546.1">
    <property type="protein sequence ID" value="ENSKMAP00000023251.1"/>
    <property type="gene ID" value="ENSKMAG00000017235.1"/>
</dbReference>
<dbReference type="GeneTree" id="ENSGT00940000160807"/>
<dbReference type="Proteomes" id="UP000264800">
    <property type="component" value="Unplaced"/>
</dbReference>